<dbReference type="KEGG" id="pseg:D3H65_05740"/>
<reference evidence="1 2" key="1">
    <citation type="submission" date="2018-09" db="EMBL/GenBank/DDBJ databases">
        <title>Genome sequencing of strain 6GH32-13.</title>
        <authorList>
            <person name="Weon H.-Y."/>
            <person name="Heo J."/>
            <person name="Kwon S.-W."/>
        </authorList>
    </citation>
    <scope>NUCLEOTIDE SEQUENCE [LARGE SCALE GENOMIC DNA]</scope>
    <source>
        <strain evidence="1 2">5GH32-13</strain>
    </source>
</reference>
<dbReference type="Proteomes" id="UP000263900">
    <property type="component" value="Chromosome"/>
</dbReference>
<proteinExistence type="predicted"/>
<name>A0A3B7MH24_9BACT</name>
<dbReference type="OrthoDB" id="9795555at2"/>
<protein>
    <recommendedName>
        <fullName evidence="3">Dienelactone hydrolase domain-containing protein</fullName>
    </recommendedName>
</protein>
<dbReference type="Gene3D" id="3.40.50.1820">
    <property type="entry name" value="alpha/beta hydrolase"/>
    <property type="match status" value="1"/>
</dbReference>
<evidence type="ECO:0008006" key="3">
    <source>
        <dbReference type="Google" id="ProtNLM"/>
    </source>
</evidence>
<organism evidence="1 2">
    <name type="scientific">Paraflavitalea soli</name>
    <dbReference type="NCBI Taxonomy" id="2315862"/>
    <lineage>
        <taxon>Bacteria</taxon>
        <taxon>Pseudomonadati</taxon>
        <taxon>Bacteroidota</taxon>
        <taxon>Chitinophagia</taxon>
        <taxon>Chitinophagales</taxon>
        <taxon>Chitinophagaceae</taxon>
        <taxon>Paraflavitalea</taxon>
    </lineage>
</organism>
<dbReference type="SUPFAM" id="SSF53474">
    <property type="entry name" value="alpha/beta-Hydrolases"/>
    <property type="match status" value="1"/>
</dbReference>
<evidence type="ECO:0000313" key="1">
    <source>
        <dbReference type="EMBL" id="AXY73508.1"/>
    </source>
</evidence>
<dbReference type="InterPro" id="IPR029058">
    <property type="entry name" value="AB_hydrolase_fold"/>
</dbReference>
<sequence length="521" mass="59883">MSTTAQTVNTLLDSASLLHFKKKDYTAAAALYKKAFQQPLPYPSYFTYLNGVACFAYSGDHDLAFRYLDICKKMGWVDITDINTDTLIVSLKADKRWKPFETSLNNEKDLFLKSIDPALYGVQQNDHLKKIATWQADKSIPDDSLYTLLQQWSAYPVPGKKGRVVKYYTRINDTLNIPYFLYIPTNYDARKPNALLVYIPGGWWARPNLPKDEKKGYQFENPTYPYLEDANMIEIFPVVNRSVALYTDEGYINIEKAVIQTKKIFNIDDNKVFLAGFSDGGSSAYNIATGNPTQFAKFYAINGWPNGRGSFMNYTNRPVFSFSAEHDFYNNLSVKTRAAFAAKLGANWLFRTVAGEDHFYYPYAKKVLPLIFRNMQTASRPFPNNKITWFTGSNFLSRCDWLQVQIDTLRKTSKEHFSDTLRSFDMDGTKKVAIEYGNDLSQTTATFCSNTFTIDTYKTDSITIYISLMMVDLSQPVKVIINGREVYHQKTSIDRAFMVKQFLHYFDRTMLWVNKISLSVN</sequence>
<evidence type="ECO:0000313" key="2">
    <source>
        <dbReference type="Proteomes" id="UP000263900"/>
    </source>
</evidence>
<accession>A0A3B7MH24</accession>
<keyword evidence="2" id="KW-1185">Reference proteome</keyword>
<dbReference type="AlphaFoldDB" id="A0A3B7MH24"/>
<dbReference type="EMBL" id="CP032157">
    <property type="protein sequence ID" value="AXY73508.1"/>
    <property type="molecule type" value="Genomic_DNA"/>
</dbReference>
<gene>
    <name evidence="1" type="ORF">D3H65_05740</name>
</gene>